<dbReference type="EMBL" id="ASHM01042345">
    <property type="protein sequence ID" value="PNX82595.1"/>
    <property type="molecule type" value="Genomic_DNA"/>
</dbReference>
<name>A0A2K3LVN1_TRIPR</name>
<evidence type="ECO:0000313" key="2">
    <source>
        <dbReference type="Proteomes" id="UP000236291"/>
    </source>
</evidence>
<feature type="non-terminal residue" evidence="1">
    <location>
        <position position="1"/>
    </location>
</feature>
<reference evidence="1 2" key="2">
    <citation type="journal article" date="2017" name="Front. Plant Sci.">
        <title>Gene Classification and Mining of Molecular Markers Useful in Red Clover (Trifolium pratense) Breeding.</title>
        <authorList>
            <person name="Istvanek J."/>
            <person name="Dluhosova J."/>
            <person name="Dluhos P."/>
            <person name="Patkova L."/>
            <person name="Nedelnik J."/>
            <person name="Repkova J."/>
        </authorList>
    </citation>
    <scope>NUCLEOTIDE SEQUENCE [LARGE SCALE GENOMIC DNA]</scope>
    <source>
        <strain evidence="2">cv. Tatra</strain>
        <tissue evidence="1">Young leaves</tissue>
    </source>
</reference>
<accession>A0A2K3LVN1</accession>
<proteinExistence type="predicted"/>
<evidence type="ECO:0000313" key="1">
    <source>
        <dbReference type="EMBL" id="PNX82595.1"/>
    </source>
</evidence>
<dbReference type="Gene3D" id="3.40.50.300">
    <property type="entry name" value="P-loop containing nucleotide triphosphate hydrolases"/>
    <property type="match status" value="1"/>
</dbReference>
<gene>
    <name evidence="1" type="ORF">L195_g038625</name>
</gene>
<dbReference type="InterPro" id="IPR027417">
    <property type="entry name" value="P-loop_NTPase"/>
</dbReference>
<sequence length="118" mass="13010">VEPGACDQSFGIHVAEFANFPESVVALAREKAAELEDFSSSAISLIDSSTEEVGSKRKRAFEPDDISKGAAKARQILEAFVALPLDTMDKTQALQEVKKLKDNLEKDAQNCHWLQKFL</sequence>
<dbReference type="ExpressionAtlas" id="A0A2K3LVN1">
    <property type="expression patterns" value="baseline"/>
</dbReference>
<dbReference type="Proteomes" id="UP000236291">
    <property type="component" value="Unassembled WGS sequence"/>
</dbReference>
<comment type="caution">
    <text evidence="1">The sequence shown here is derived from an EMBL/GenBank/DDBJ whole genome shotgun (WGS) entry which is preliminary data.</text>
</comment>
<dbReference type="STRING" id="57577.A0A2K3LVN1"/>
<dbReference type="AlphaFoldDB" id="A0A2K3LVN1"/>
<reference evidence="1 2" key="1">
    <citation type="journal article" date="2014" name="Am. J. Bot.">
        <title>Genome assembly and annotation for red clover (Trifolium pratense; Fabaceae).</title>
        <authorList>
            <person name="Istvanek J."/>
            <person name="Jaros M."/>
            <person name="Krenek A."/>
            <person name="Repkova J."/>
        </authorList>
    </citation>
    <scope>NUCLEOTIDE SEQUENCE [LARGE SCALE GENOMIC DNA]</scope>
    <source>
        <strain evidence="2">cv. Tatra</strain>
        <tissue evidence="1">Young leaves</tissue>
    </source>
</reference>
<protein>
    <submittedName>
        <fullName evidence="1">DNA mismatch repair protein msh2-like</fullName>
    </submittedName>
</protein>
<organism evidence="1 2">
    <name type="scientific">Trifolium pratense</name>
    <name type="common">Red clover</name>
    <dbReference type="NCBI Taxonomy" id="57577"/>
    <lineage>
        <taxon>Eukaryota</taxon>
        <taxon>Viridiplantae</taxon>
        <taxon>Streptophyta</taxon>
        <taxon>Embryophyta</taxon>
        <taxon>Tracheophyta</taxon>
        <taxon>Spermatophyta</taxon>
        <taxon>Magnoliopsida</taxon>
        <taxon>eudicotyledons</taxon>
        <taxon>Gunneridae</taxon>
        <taxon>Pentapetalae</taxon>
        <taxon>rosids</taxon>
        <taxon>fabids</taxon>
        <taxon>Fabales</taxon>
        <taxon>Fabaceae</taxon>
        <taxon>Papilionoideae</taxon>
        <taxon>50 kb inversion clade</taxon>
        <taxon>NPAAA clade</taxon>
        <taxon>Hologalegina</taxon>
        <taxon>IRL clade</taxon>
        <taxon>Trifolieae</taxon>
        <taxon>Trifolium</taxon>
    </lineage>
</organism>